<proteinExistence type="predicted"/>
<feature type="compositionally biased region" description="Polar residues" evidence="1">
    <location>
        <begin position="45"/>
        <end position="55"/>
    </location>
</feature>
<reference evidence="3" key="1">
    <citation type="submission" date="2005-09" db="EMBL/GenBank/DDBJ databases">
        <authorList>
            <person name="Mural R.J."/>
            <person name="Li P.W."/>
            <person name="Adams M.D."/>
            <person name="Amanatides P.G."/>
            <person name="Baden-Tillson H."/>
            <person name="Barnstead M."/>
            <person name="Chin S.H."/>
            <person name="Dew I."/>
            <person name="Evans C.A."/>
            <person name="Ferriera S."/>
            <person name="Flanigan M."/>
            <person name="Fosler C."/>
            <person name="Glodek A."/>
            <person name="Gu Z."/>
            <person name="Holt R.A."/>
            <person name="Jennings D."/>
            <person name="Kraft C.L."/>
            <person name="Lu F."/>
            <person name="Nguyen T."/>
            <person name="Nusskern D.R."/>
            <person name="Pfannkoch C.M."/>
            <person name="Sitter C."/>
            <person name="Sutton G.G."/>
            <person name="Venter J.C."/>
            <person name="Wang Z."/>
            <person name="Woodage T."/>
            <person name="Zheng X.H."/>
            <person name="Zhong F."/>
        </authorList>
    </citation>
    <scope>NUCLEOTIDE SEQUENCE [LARGE SCALE GENOMIC DNA]</scope>
    <source>
        <strain>BN</strain>
        <strain evidence="3">Sprague-Dawley</strain>
    </source>
</reference>
<evidence type="ECO:0000256" key="1">
    <source>
        <dbReference type="SAM" id="MobiDB-lite"/>
    </source>
</evidence>
<feature type="region of interest" description="Disordered" evidence="1">
    <location>
        <begin position="1"/>
        <end position="72"/>
    </location>
</feature>
<organism evidence="2 3">
    <name type="scientific">Rattus norvegicus</name>
    <name type="common">Rat</name>
    <dbReference type="NCBI Taxonomy" id="10116"/>
    <lineage>
        <taxon>Eukaryota</taxon>
        <taxon>Metazoa</taxon>
        <taxon>Chordata</taxon>
        <taxon>Craniata</taxon>
        <taxon>Vertebrata</taxon>
        <taxon>Euteleostomi</taxon>
        <taxon>Mammalia</taxon>
        <taxon>Eutheria</taxon>
        <taxon>Euarchontoglires</taxon>
        <taxon>Glires</taxon>
        <taxon>Rodentia</taxon>
        <taxon>Myomorpha</taxon>
        <taxon>Muroidea</taxon>
        <taxon>Muridae</taxon>
        <taxon>Murinae</taxon>
        <taxon>Rattus</taxon>
    </lineage>
</organism>
<sequence>MATSLILDAARSFPPPAIVLSPDNGRQPQKLRSPKATWREEDCPWQSQTGDSGTLESWMPLDSRVASQEHGL</sequence>
<accession>A6J3S0</accession>
<protein>
    <submittedName>
        <fullName evidence="2">RGD1564752 (Predicted), isoform CRA_a</fullName>
    </submittedName>
</protein>
<dbReference type="Proteomes" id="UP000234681">
    <property type="component" value="Chromosome 8"/>
</dbReference>
<evidence type="ECO:0000313" key="2">
    <source>
        <dbReference type="EMBL" id="EDL95242.1"/>
    </source>
</evidence>
<gene>
    <name evidence="2" type="primary">RGD1564752_predicted</name>
    <name evidence="2" type="ORF">rCG_57997</name>
</gene>
<dbReference type="AlphaFoldDB" id="A6J3S0"/>
<dbReference type="EMBL" id="CH473975">
    <property type="protein sequence ID" value="EDL95242.1"/>
    <property type="molecule type" value="Genomic_DNA"/>
</dbReference>
<name>A6J3S0_RAT</name>
<evidence type="ECO:0000313" key="3">
    <source>
        <dbReference type="Proteomes" id="UP000234681"/>
    </source>
</evidence>